<feature type="compositionally biased region" description="Polar residues" evidence="7">
    <location>
        <begin position="244"/>
        <end position="265"/>
    </location>
</feature>
<dbReference type="GO" id="GO:0000076">
    <property type="term" value="P:DNA replication checkpoint signaling"/>
    <property type="evidence" value="ECO:0007669"/>
    <property type="project" value="UniProtKB-UniRule"/>
</dbReference>
<accession>A0A9P6HPV2</accession>
<dbReference type="EMBL" id="WIUZ02000001">
    <property type="protein sequence ID" value="KAF9792216.1"/>
    <property type="molecule type" value="Genomic_DNA"/>
</dbReference>
<gene>
    <name evidence="9" type="ORF">BJ322DRAFT_1206872</name>
</gene>
<comment type="subcellular location">
    <subcellularLocation>
        <location evidence="1 6">Nucleus</location>
    </subcellularLocation>
</comment>
<evidence type="ECO:0000256" key="7">
    <source>
        <dbReference type="SAM" id="MobiDB-lite"/>
    </source>
</evidence>
<feature type="region of interest" description="Disordered" evidence="7">
    <location>
        <begin position="1"/>
        <end position="131"/>
    </location>
</feature>
<comment type="caution">
    <text evidence="9">The sequence shown here is derived from an EMBL/GenBank/DDBJ whole genome shotgun (WGS) entry which is preliminary data.</text>
</comment>
<organism evidence="9 10">
    <name type="scientific">Thelephora terrestris</name>
    <dbReference type="NCBI Taxonomy" id="56493"/>
    <lineage>
        <taxon>Eukaryota</taxon>
        <taxon>Fungi</taxon>
        <taxon>Dikarya</taxon>
        <taxon>Basidiomycota</taxon>
        <taxon>Agaricomycotina</taxon>
        <taxon>Agaricomycetes</taxon>
        <taxon>Thelephorales</taxon>
        <taxon>Thelephoraceae</taxon>
        <taxon>Thelephora</taxon>
    </lineage>
</organism>
<dbReference type="Proteomes" id="UP000736335">
    <property type="component" value="Unassembled WGS sequence"/>
</dbReference>
<dbReference type="GO" id="GO:0003677">
    <property type="term" value="F:DNA binding"/>
    <property type="evidence" value="ECO:0007669"/>
    <property type="project" value="TreeGrafter"/>
</dbReference>
<evidence type="ECO:0000256" key="2">
    <source>
        <dbReference type="ARBA" id="ARBA00006075"/>
    </source>
</evidence>
<name>A0A9P6HPV2_9AGAM</name>
<reference evidence="9" key="1">
    <citation type="journal article" date="2020" name="Nat. Commun.">
        <title>Large-scale genome sequencing of mycorrhizal fungi provides insights into the early evolution of symbiotic traits.</title>
        <authorList>
            <person name="Miyauchi S."/>
            <person name="Kiss E."/>
            <person name="Kuo A."/>
            <person name="Drula E."/>
            <person name="Kohler A."/>
            <person name="Sanchez-Garcia M."/>
            <person name="Morin E."/>
            <person name="Andreopoulos B."/>
            <person name="Barry K.W."/>
            <person name="Bonito G."/>
            <person name="Buee M."/>
            <person name="Carver A."/>
            <person name="Chen C."/>
            <person name="Cichocki N."/>
            <person name="Clum A."/>
            <person name="Culley D."/>
            <person name="Crous P.W."/>
            <person name="Fauchery L."/>
            <person name="Girlanda M."/>
            <person name="Hayes R.D."/>
            <person name="Keri Z."/>
            <person name="LaButti K."/>
            <person name="Lipzen A."/>
            <person name="Lombard V."/>
            <person name="Magnuson J."/>
            <person name="Maillard F."/>
            <person name="Murat C."/>
            <person name="Nolan M."/>
            <person name="Ohm R.A."/>
            <person name="Pangilinan J."/>
            <person name="Pereira M.F."/>
            <person name="Perotto S."/>
            <person name="Peter M."/>
            <person name="Pfister S."/>
            <person name="Riley R."/>
            <person name="Sitrit Y."/>
            <person name="Stielow J.B."/>
            <person name="Szollosi G."/>
            <person name="Zifcakova L."/>
            <person name="Stursova M."/>
            <person name="Spatafora J.W."/>
            <person name="Tedersoo L."/>
            <person name="Vaario L.M."/>
            <person name="Yamada A."/>
            <person name="Yan M."/>
            <person name="Wang P."/>
            <person name="Xu J."/>
            <person name="Bruns T."/>
            <person name="Baldrian P."/>
            <person name="Vilgalys R."/>
            <person name="Dunand C."/>
            <person name="Henrissat B."/>
            <person name="Grigoriev I.V."/>
            <person name="Hibbett D."/>
            <person name="Nagy L.G."/>
            <person name="Martin F.M."/>
        </authorList>
    </citation>
    <scope>NUCLEOTIDE SEQUENCE</scope>
    <source>
        <strain evidence="9">UH-Tt-Lm1</strain>
    </source>
</reference>
<evidence type="ECO:0000256" key="6">
    <source>
        <dbReference type="RuleBase" id="RU366049"/>
    </source>
</evidence>
<evidence type="ECO:0000256" key="5">
    <source>
        <dbReference type="ARBA" id="ARBA00023306"/>
    </source>
</evidence>
<feature type="region of interest" description="Disordered" evidence="7">
    <location>
        <begin position="216"/>
        <end position="329"/>
    </location>
</feature>
<feature type="domain" description="Chromosome segregation in meiosis protein 3" evidence="8">
    <location>
        <begin position="135"/>
        <end position="216"/>
    </location>
</feature>
<dbReference type="PANTHER" id="PTHR13220:SF11">
    <property type="entry name" value="TIMELESS-INTERACTING PROTEIN"/>
    <property type="match status" value="1"/>
</dbReference>
<dbReference type="OrthoDB" id="437078at2759"/>
<keyword evidence="3 6" id="KW-0227">DNA damage</keyword>
<comment type="function">
    <text evidence="6">Plays an important role in the control of DNA replication and the maintenance of replication fork stability.</text>
</comment>
<comment type="similarity">
    <text evidence="2 6">Belongs to the CSM3 family.</text>
</comment>
<dbReference type="GO" id="GO:0043111">
    <property type="term" value="P:replication fork arrest"/>
    <property type="evidence" value="ECO:0007669"/>
    <property type="project" value="TreeGrafter"/>
</dbReference>
<sequence length="369" mass="40878">MATIDNLWDEPVESESVHLATRPVTSSEDPLFLRSDSEDEGGTSAAGPRQSKAPEDIGALFDVDDDDNGQLSNVTYEQLQRDALSGGNMLDDGPSSRENQEANEGPSEGVSNANSMFDKKNEDGKAAGTRRTIPKLDEDLLLSEKGIPALIKDAKRWRPKGKGHEISDLNRLIRTYQYWAHQMYPRHTFNDTIERVERLTHSRRMHVALSVWHDEARGMSRHQEPPGESFDIDGINSDDDEDQAQPSGSRQTSEPPTRPPSSASERTSDFDADGELGEKSTGMQGGGDELDFEVEMWDDAPFIADPMSTSTNLPKPSARPTRPLNNDEDQDMWDLVDELQVQVKSNEGAKPPIGPPAPVDDDDWDSMYA</sequence>
<dbReference type="InterPro" id="IPR012923">
    <property type="entry name" value="Csm3"/>
</dbReference>
<keyword evidence="10" id="KW-1185">Reference proteome</keyword>
<dbReference type="AlphaFoldDB" id="A0A9P6HPV2"/>
<evidence type="ECO:0000259" key="8">
    <source>
        <dbReference type="Pfam" id="PF07962"/>
    </source>
</evidence>
<dbReference type="GO" id="GO:0031297">
    <property type="term" value="P:replication fork processing"/>
    <property type="evidence" value="ECO:0007669"/>
    <property type="project" value="UniProtKB-UniRule"/>
</dbReference>
<evidence type="ECO:0000256" key="3">
    <source>
        <dbReference type="ARBA" id="ARBA00022763"/>
    </source>
</evidence>
<dbReference type="GO" id="GO:0006974">
    <property type="term" value="P:DNA damage response"/>
    <property type="evidence" value="ECO:0007669"/>
    <property type="project" value="UniProtKB-KW"/>
</dbReference>
<reference evidence="9" key="2">
    <citation type="submission" date="2020-11" db="EMBL/GenBank/DDBJ databases">
        <authorList>
            <consortium name="DOE Joint Genome Institute"/>
            <person name="Kuo A."/>
            <person name="Miyauchi S."/>
            <person name="Kiss E."/>
            <person name="Drula E."/>
            <person name="Kohler A."/>
            <person name="Sanchez-Garcia M."/>
            <person name="Andreopoulos B."/>
            <person name="Barry K.W."/>
            <person name="Bonito G."/>
            <person name="Buee M."/>
            <person name="Carver A."/>
            <person name="Chen C."/>
            <person name="Cichocki N."/>
            <person name="Clum A."/>
            <person name="Culley D."/>
            <person name="Crous P.W."/>
            <person name="Fauchery L."/>
            <person name="Girlanda M."/>
            <person name="Hayes R."/>
            <person name="Keri Z."/>
            <person name="Labutti K."/>
            <person name="Lipzen A."/>
            <person name="Lombard V."/>
            <person name="Magnuson J."/>
            <person name="Maillard F."/>
            <person name="Morin E."/>
            <person name="Murat C."/>
            <person name="Nolan M."/>
            <person name="Ohm R."/>
            <person name="Pangilinan J."/>
            <person name="Pereira M."/>
            <person name="Perotto S."/>
            <person name="Peter M."/>
            <person name="Riley R."/>
            <person name="Sitrit Y."/>
            <person name="Stielow B."/>
            <person name="Szollosi G."/>
            <person name="Zifcakova L."/>
            <person name="Stursova M."/>
            <person name="Spatafora J.W."/>
            <person name="Tedersoo L."/>
            <person name="Vaario L.-M."/>
            <person name="Yamada A."/>
            <person name="Yan M."/>
            <person name="Wang P."/>
            <person name="Xu J."/>
            <person name="Bruns T."/>
            <person name="Baldrian P."/>
            <person name="Vilgalys R."/>
            <person name="Henrissat B."/>
            <person name="Grigoriev I.V."/>
            <person name="Hibbett D."/>
            <person name="Nagy L.G."/>
            <person name="Martin F.M."/>
        </authorList>
    </citation>
    <scope>NUCLEOTIDE SEQUENCE</scope>
    <source>
        <strain evidence="9">UH-Tt-Lm1</strain>
    </source>
</reference>
<feature type="compositionally biased region" description="Acidic residues" evidence="7">
    <location>
        <begin position="288"/>
        <end position="298"/>
    </location>
</feature>
<protein>
    <recommendedName>
        <fullName evidence="6">Chromosome segregation in meiosis protein</fullName>
    </recommendedName>
</protein>
<feature type="compositionally biased region" description="Polar residues" evidence="7">
    <location>
        <begin position="69"/>
        <end position="78"/>
    </location>
</feature>
<dbReference type="PANTHER" id="PTHR13220">
    <property type="entry name" value="TIMELESS INTERACTING-RELATED"/>
    <property type="match status" value="1"/>
</dbReference>
<keyword evidence="4 6" id="KW-0539">Nucleus</keyword>
<dbReference type="Pfam" id="PF07962">
    <property type="entry name" value="Swi3"/>
    <property type="match status" value="1"/>
</dbReference>
<evidence type="ECO:0000256" key="1">
    <source>
        <dbReference type="ARBA" id="ARBA00004123"/>
    </source>
</evidence>
<evidence type="ECO:0000256" key="4">
    <source>
        <dbReference type="ARBA" id="ARBA00023242"/>
    </source>
</evidence>
<dbReference type="GO" id="GO:0031298">
    <property type="term" value="C:replication fork protection complex"/>
    <property type="evidence" value="ECO:0007669"/>
    <property type="project" value="TreeGrafter"/>
</dbReference>
<proteinExistence type="inferred from homology"/>
<evidence type="ECO:0000313" key="10">
    <source>
        <dbReference type="Proteomes" id="UP000736335"/>
    </source>
</evidence>
<feature type="region of interest" description="Disordered" evidence="7">
    <location>
        <begin position="344"/>
        <end position="369"/>
    </location>
</feature>
<evidence type="ECO:0000313" key="9">
    <source>
        <dbReference type="EMBL" id="KAF9792216.1"/>
    </source>
</evidence>
<dbReference type="InterPro" id="IPR040038">
    <property type="entry name" value="TIPIN/Csm3/Swi3"/>
</dbReference>
<feature type="compositionally biased region" description="Acidic residues" evidence="7">
    <location>
        <begin position="359"/>
        <end position="369"/>
    </location>
</feature>
<feature type="compositionally biased region" description="Basic and acidic residues" evidence="7">
    <location>
        <begin position="216"/>
        <end position="225"/>
    </location>
</feature>
<keyword evidence="5 6" id="KW-0131">Cell cycle</keyword>